<proteinExistence type="predicted"/>
<name>A0ABZ2KPW9_9BACT</name>
<evidence type="ECO:0000313" key="1">
    <source>
        <dbReference type="EMBL" id="WXA99054.1"/>
    </source>
</evidence>
<dbReference type="Proteomes" id="UP001379533">
    <property type="component" value="Chromosome"/>
</dbReference>
<reference evidence="1 2" key="1">
    <citation type="submission" date="2021-12" db="EMBL/GenBank/DDBJ databases">
        <title>Discovery of the Pendulisporaceae a myxobacterial family with distinct sporulation behavior and unique specialized metabolism.</title>
        <authorList>
            <person name="Garcia R."/>
            <person name="Popoff A."/>
            <person name="Bader C.D."/>
            <person name="Loehr J."/>
            <person name="Walesch S."/>
            <person name="Walt C."/>
            <person name="Boldt J."/>
            <person name="Bunk B."/>
            <person name="Haeckl F.J.F.P.J."/>
            <person name="Gunesch A.P."/>
            <person name="Birkelbach J."/>
            <person name="Nuebel U."/>
            <person name="Pietschmann T."/>
            <person name="Bach T."/>
            <person name="Mueller R."/>
        </authorList>
    </citation>
    <scope>NUCLEOTIDE SEQUENCE [LARGE SCALE GENOMIC DNA]</scope>
    <source>
        <strain evidence="1 2">MSr12523</strain>
    </source>
</reference>
<accession>A0ABZ2KPW9</accession>
<keyword evidence="2" id="KW-1185">Reference proteome</keyword>
<evidence type="ECO:0000313" key="2">
    <source>
        <dbReference type="Proteomes" id="UP001379533"/>
    </source>
</evidence>
<sequence length="140" mass="16436">MNPSLKVTVAEEVLDEFGVIGHELRLAIARWKDVCRELWSWAPTERRTRLIEERERLVFRISRMVECYRRCAVDIRRDLRGHIANDVWNRTDEAFAVPNKDYFLATVIRMRGDDTGEGTPALHEWRMFMYGPARRVADGG</sequence>
<dbReference type="RefSeq" id="WP_394849684.1">
    <property type="nucleotide sequence ID" value="NZ_CP089982.1"/>
</dbReference>
<organism evidence="1 2">
    <name type="scientific">Pendulispora brunnea</name>
    <dbReference type="NCBI Taxonomy" id="2905690"/>
    <lineage>
        <taxon>Bacteria</taxon>
        <taxon>Pseudomonadati</taxon>
        <taxon>Myxococcota</taxon>
        <taxon>Myxococcia</taxon>
        <taxon>Myxococcales</taxon>
        <taxon>Sorangiineae</taxon>
        <taxon>Pendulisporaceae</taxon>
        <taxon>Pendulispora</taxon>
    </lineage>
</organism>
<gene>
    <name evidence="1" type="ORF">LZC95_19805</name>
</gene>
<dbReference type="EMBL" id="CP089982">
    <property type="protein sequence ID" value="WXA99054.1"/>
    <property type="molecule type" value="Genomic_DNA"/>
</dbReference>
<protein>
    <submittedName>
        <fullName evidence="1">Uncharacterized protein</fullName>
    </submittedName>
</protein>